<dbReference type="EMBL" id="CP017480">
    <property type="protein sequence ID" value="APG03690.1"/>
    <property type="molecule type" value="Genomic_DNA"/>
</dbReference>
<protein>
    <recommendedName>
        <fullName evidence="2">Type II secretion system protein H</fullName>
    </recommendedName>
    <alternativeName>
        <fullName evidence="10">General secretion pathway protein H</fullName>
    </alternativeName>
</protein>
<dbReference type="AlphaFoldDB" id="A0A1L3ERN0"/>
<evidence type="ECO:0000256" key="10">
    <source>
        <dbReference type="ARBA" id="ARBA00030775"/>
    </source>
</evidence>
<dbReference type="SUPFAM" id="SSF54523">
    <property type="entry name" value="Pili subunits"/>
    <property type="match status" value="1"/>
</dbReference>
<keyword evidence="6 11" id="KW-0812">Transmembrane</keyword>
<dbReference type="Gene3D" id="3.55.40.10">
    <property type="entry name" value="minor pseudopilin epsh domain"/>
    <property type="match status" value="1"/>
</dbReference>
<feature type="domain" description="General secretion pathway GspH" evidence="12">
    <location>
        <begin position="52"/>
        <end position="170"/>
    </location>
</feature>
<dbReference type="OrthoDB" id="5623960at2"/>
<proteinExistence type="inferred from homology"/>
<dbReference type="InterPro" id="IPR022346">
    <property type="entry name" value="T2SS_GspH"/>
</dbReference>
<evidence type="ECO:0000259" key="12">
    <source>
        <dbReference type="Pfam" id="PF12019"/>
    </source>
</evidence>
<dbReference type="InterPro" id="IPR045584">
    <property type="entry name" value="Pilin-like"/>
</dbReference>
<dbReference type="KEGG" id="lrz:BJI69_07070"/>
<keyword evidence="3" id="KW-1003">Cell membrane</keyword>
<gene>
    <name evidence="13" type="ORF">BJI69_07070</name>
</gene>
<evidence type="ECO:0000256" key="2">
    <source>
        <dbReference type="ARBA" id="ARBA00021549"/>
    </source>
</evidence>
<feature type="transmembrane region" description="Helical" evidence="11">
    <location>
        <begin position="21"/>
        <end position="39"/>
    </location>
</feature>
<dbReference type="GO" id="GO:0015627">
    <property type="term" value="C:type II protein secretion system complex"/>
    <property type="evidence" value="ECO:0007669"/>
    <property type="project" value="InterPro"/>
</dbReference>
<evidence type="ECO:0000313" key="13">
    <source>
        <dbReference type="EMBL" id="APG03690.1"/>
    </source>
</evidence>
<evidence type="ECO:0000256" key="9">
    <source>
        <dbReference type="ARBA" id="ARBA00025772"/>
    </source>
</evidence>
<organism evidence="13 14">
    <name type="scientific">Luteibacter rhizovicinus DSM 16549</name>
    <dbReference type="NCBI Taxonomy" id="1440763"/>
    <lineage>
        <taxon>Bacteria</taxon>
        <taxon>Pseudomonadati</taxon>
        <taxon>Pseudomonadota</taxon>
        <taxon>Gammaproteobacteria</taxon>
        <taxon>Lysobacterales</taxon>
        <taxon>Rhodanobacteraceae</taxon>
        <taxon>Luteibacter</taxon>
    </lineage>
</organism>
<keyword evidence="7 11" id="KW-1133">Transmembrane helix</keyword>
<evidence type="ECO:0000256" key="3">
    <source>
        <dbReference type="ARBA" id="ARBA00022475"/>
    </source>
</evidence>
<comment type="subcellular location">
    <subcellularLocation>
        <location evidence="1">Cell inner membrane</location>
        <topology evidence="1">Single-pass membrane protein</topology>
    </subcellularLocation>
</comment>
<keyword evidence="5" id="KW-0997">Cell inner membrane</keyword>
<evidence type="ECO:0000256" key="1">
    <source>
        <dbReference type="ARBA" id="ARBA00004377"/>
    </source>
</evidence>
<sequence>MLVMMARPRHRRERGFGLVELMVAIMVAAILVAIAVPSFRTTLQKHRLRVSADNLQAAVQYARTEGVLRATYVSICASADGATCSGAATYETGWLVYVHPVATTKASDTYTATASAGMQILRAGPALNGVSARAVDGAVITFGQQGQLEPVATRTNASQPMAFVLCAGGGVGSLGTNTTKIPGSRIGISPYGGIAFTKLSSKDLCTP</sequence>
<dbReference type="Proteomes" id="UP000182987">
    <property type="component" value="Chromosome"/>
</dbReference>
<comment type="similarity">
    <text evidence="9">Belongs to the GSP H family.</text>
</comment>
<name>A0A1L3ERN0_9GAMM</name>
<evidence type="ECO:0000256" key="11">
    <source>
        <dbReference type="SAM" id="Phobius"/>
    </source>
</evidence>
<reference evidence="14" key="1">
    <citation type="submission" date="2016-09" db="EMBL/GenBank/DDBJ databases">
        <authorList>
            <person name="Lysoe E."/>
        </authorList>
    </citation>
    <scope>NUCLEOTIDE SEQUENCE [LARGE SCALE GENOMIC DNA]</scope>
    <source>
        <strain evidence="14">LJ96T</strain>
    </source>
</reference>
<keyword evidence="14" id="KW-1185">Reference proteome</keyword>
<keyword evidence="8 11" id="KW-0472">Membrane</keyword>
<dbReference type="Pfam" id="PF07963">
    <property type="entry name" value="N_methyl"/>
    <property type="match status" value="1"/>
</dbReference>
<evidence type="ECO:0000256" key="8">
    <source>
        <dbReference type="ARBA" id="ARBA00023136"/>
    </source>
</evidence>
<dbReference type="NCBIfam" id="TIGR02532">
    <property type="entry name" value="IV_pilin_GFxxxE"/>
    <property type="match status" value="1"/>
</dbReference>
<dbReference type="Pfam" id="PF12019">
    <property type="entry name" value="GspH"/>
    <property type="match status" value="1"/>
</dbReference>
<accession>A0A1L3ERN0</accession>
<dbReference type="STRING" id="1440763.BJI69_07070"/>
<evidence type="ECO:0000256" key="6">
    <source>
        <dbReference type="ARBA" id="ARBA00022692"/>
    </source>
</evidence>
<dbReference type="GO" id="GO:0005886">
    <property type="term" value="C:plasma membrane"/>
    <property type="evidence" value="ECO:0007669"/>
    <property type="project" value="UniProtKB-SubCell"/>
</dbReference>
<evidence type="ECO:0000256" key="5">
    <source>
        <dbReference type="ARBA" id="ARBA00022519"/>
    </source>
</evidence>
<evidence type="ECO:0000313" key="14">
    <source>
        <dbReference type="Proteomes" id="UP000182987"/>
    </source>
</evidence>
<keyword evidence="4" id="KW-0488">Methylation</keyword>
<dbReference type="GO" id="GO:0015628">
    <property type="term" value="P:protein secretion by the type II secretion system"/>
    <property type="evidence" value="ECO:0007669"/>
    <property type="project" value="InterPro"/>
</dbReference>
<evidence type="ECO:0000256" key="4">
    <source>
        <dbReference type="ARBA" id="ARBA00022481"/>
    </source>
</evidence>
<dbReference type="InterPro" id="IPR012902">
    <property type="entry name" value="N_methyl_site"/>
</dbReference>
<evidence type="ECO:0000256" key="7">
    <source>
        <dbReference type="ARBA" id="ARBA00022989"/>
    </source>
</evidence>